<name>A0ACC2CM46_DIPCM</name>
<protein>
    <submittedName>
        <fullName evidence="1">Uncharacterized protein</fullName>
    </submittedName>
</protein>
<dbReference type="Proteomes" id="UP001162992">
    <property type="component" value="Chromosome 9"/>
</dbReference>
<gene>
    <name evidence="1" type="ORF">O6H91_09G011300</name>
</gene>
<evidence type="ECO:0000313" key="1">
    <source>
        <dbReference type="EMBL" id="KAJ7542777.1"/>
    </source>
</evidence>
<comment type="caution">
    <text evidence="1">The sequence shown here is derived from an EMBL/GenBank/DDBJ whole genome shotgun (WGS) entry which is preliminary data.</text>
</comment>
<proteinExistence type="predicted"/>
<sequence>MVGEALMYRLMHLAGWRLCLKYPNKVKTYMDDLKIDHHKSVKKSILDYNFLVHKEYRPHFAALLIFPDEGFDIPIPRNGCLPLPYAYEGAYLSMREVISRMLCLGEEAFLLGLQFFHQNLDISNVTLINPRLYSLPRPFNVEDFRIIQEDYIKEIAENFKHEWIPRVVGILDELAPPSLELTVTCMERLNKYLRRLSLTMAEQLEVAVLRTIEVYQQLWEDYLPSEESEVLILQKKEAQETTGDASKHEVSESEPAFLSEKNQGALLMPMFKVKLVVEIDEFKFLPALEVVERTVLSVFDCVIGSVKGMEDIQSRLPTLSKILEPKDIRTVAAGDPRVLKARKIIQGVLQQSFLQLQELENSYQSFKELALINVDQFLEEYETASHSLEDYEGAITYYRQVAESAFWRSEREVIFRMFIVDCSTVREELYEKAVGIADKLACQILEASSLKSNKASEHYTAIETQLNGAITTPEELDKLRKYIASRRTDLAQLQEDINQSSQVWSMLDRNQFNIPEEDMEAFWDTMGWPQRIGLALEECESRLSQEKVKFTNQLALDQLNLKANIKALAEEVQEFMKLGDIDSFEERAVYVQEIEAKIRKCNELVELFSSREQVFGLMVTEHPQIELIDKEFEMYGVLWHTCSDFLRVLPQWMDGPFNFIVTEDIVQNVDKWFRSCSKSVKQVSGLHSNDFCFT</sequence>
<keyword evidence="2" id="KW-1185">Reference proteome</keyword>
<dbReference type="EMBL" id="CM055100">
    <property type="protein sequence ID" value="KAJ7542777.1"/>
    <property type="molecule type" value="Genomic_DNA"/>
</dbReference>
<reference evidence="2" key="1">
    <citation type="journal article" date="2024" name="Proc. Natl. Acad. Sci. U.S.A.">
        <title>Extraordinary preservation of gene collinearity over three hundred million years revealed in homosporous lycophytes.</title>
        <authorList>
            <person name="Li C."/>
            <person name="Wickell D."/>
            <person name="Kuo L.Y."/>
            <person name="Chen X."/>
            <person name="Nie B."/>
            <person name="Liao X."/>
            <person name="Peng D."/>
            <person name="Ji J."/>
            <person name="Jenkins J."/>
            <person name="Williams M."/>
            <person name="Shu S."/>
            <person name="Plott C."/>
            <person name="Barry K."/>
            <person name="Rajasekar S."/>
            <person name="Grimwood J."/>
            <person name="Han X."/>
            <person name="Sun S."/>
            <person name="Hou Z."/>
            <person name="He W."/>
            <person name="Dai G."/>
            <person name="Sun C."/>
            <person name="Schmutz J."/>
            <person name="Leebens-Mack J.H."/>
            <person name="Li F.W."/>
            <person name="Wang L."/>
        </authorList>
    </citation>
    <scope>NUCLEOTIDE SEQUENCE [LARGE SCALE GENOMIC DNA]</scope>
    <source>
        <strain evidence="2">cv. PW_Plant_1</strain>
    </source>
</reference>
<accession>A0ACC2CM46</accession>
<organism evidence="1 2">
    <name type="scientific">Diphasiastrum complanatum</name>
    <name type="common">Issler's clubmoss</name>
    <name type="synonym">Lycopodium complanatum</name>
    <dbReference type="NCBI Taxonomy" id="34168"/>
    <lineage>
        <taxon>Eukaryota</taxon>
        <taxon>Viridiplantae</taxon>
        <taxon>Streptophyta</taxon>
        <taxon>Embryophyta</taxon>
        <taxon>Tracheophyta</taxon>
        <taxon>Lycopodiopsida</taxon>
        <taxon>Lycopodiales</taxon>
        <taxon>Lycopodiaceae</taxon>
        <taxon>Lycopodioideae</taxon>
        <taxon>Diphasiastrum</taxon>
    </lineage>
</organism>
<evidence type="ECO:0000313" key="2">
    <source>
        <dbReference type="Proteomes" id="UP001162992"/>
    </source>
</evidence>